<evidence type="ECO:0000256" key="6">
    <source>
        <dbReference type="ARBA" id="ARBA00022989"/>
    </source>
</evidence>
<feature type="domain" description="ABC transmembrane type-2" evidence="9">
    <location>
        <begin position="155"/>
        <end position="384"/>
    </location>
</feature>
<dbReference type="PROSITE" id="PS51012">
    <property type="entry name" value="ABC_TM2"/>
    <property type="match status" value="1"/>
</dbReference>
<dbReference type="InterPro" id="IPR051449">
    <property type="entry name" value="ABC-2_transporter_component"/>
</dbReference>
<gene>
    <name evidence="10" type="ORF">THICB1_140006</name>
</gene>
<keyword evidence="4" id="KW-1003">Cell membrane</keyword>
<organism evidence="10 11">
    <name type="scientific">Thiomonas arsenitoxydans (strain DSM 22701 / CIP 110005 / 3As)</name>
    <dbReference type="NCBI Taxonomy" id="426114"/>
    <lineage>
        <taxon>Bacteria</taxon>
        <taxon>Pseudomonadati</taxon>
        <taxon>Pseudomonadota</taxon>
        <taxon>Betaproteobacteria</taxon>
        <taxon>Burkholderiales</taxon>
        <taxon>Thiomonas</taxon>
    </lineage>
</organism>
<evidence type="ECO:0000256" key="5">
    <source>
        <dbReference type="ARBA" id="ARBA00022692"/>
    </source>
</evidence>
<keyword evidence="11" id="KW-1185">Reference proteome</keyword>
<protein>
    <submittedName>
        <fullName evidence="10">ABC-2 type transporter, permease component</fullName>
    </submittedName>
</protein>
<dbReference type="InterPro" id="IPR047817">
    <property type="entry name" value="ABC2_TM_bact-type"/>
</dbReference>
<reference evidence="10 11" key="1">
    <citation type="submission" date="2015-03" db="EMBL/GenBank/DDBJ databases">
        <authorList>
            <person name="Regsiter A."/>
            <person name="william w."/>
        </authorList>
    </citation>
    <scope>NUCLEOTIDE SEQUENCE [LARGE SCALE GENOMIC DNA]</scope>
    <source>
        <strain evidence="10 11">CB1</strain>
    </source>
</reference>
<keyword evidence="5 8" id="KW-0812">Transmembrane</keyword>
<evidence type="ECO:0000313" key="10">
    <source>
        <dbReference type="EMBL" id="CQR30111.1"/>
    </source>
</evidence>
<evidence type="ECO:0000256" key="4">
    <source>
        <dbReference type="ARBA" id="ARBA00022475"/>
    </source>
</evidence>
<feature type="transmembrane region" description="Helical" evidence="8">
    <location>
        <begin position="357"/>
        <end position="379"/>
    </location>
</feature>
<evidence type="ECO:0000259" key="9">
    <source>
        <dbReference type="PROSITE" id="PS51012"/>
    </source>
</evidence>
<dbReference type="PANTHER" id="PTHR30294:SF29">
    <property type="entry name" value="MULTIDRUG ABC TRANSPORTER PERMEASE YBHS-RELATED"/>
    <property type="match status" value="1"/>
</dbReference>
<evidence type="ECO:0000256" key="1">
    <source>
        <dbReference type="ARBA" id="ARBA00004651"/>
    </source>
</evidence>
<feature type="transmembrane region" description="Helical" evidence="8">
    <location>
        <begin position="302"/>
        <end position="323"/>
    </location>
</feature>
<dbReference type="EMBL" id="CTRI01000006">
    <property type="protein sequence ID" value="CQR30111.1"/>
    <property type="molecule type" value="Genomic_DNA"/>
</dbReference>
<dbReference type="Proteomes" id="UP000078599">
    <property type="component" value="Unassembled WGS sequence"/>
</dbReference>
<feature type="transmembrane region" description="Helical" evidence="8">
    <location>
        <begin position="329"/>
        <end position="350"/>
    </location>
</feature>
<evidence type="ECO:0000256" key="3">
    <source>
        <dbReference type="ARBA" id="ARBA00022448"/>
    </source>
</evidence>
<evidence type="ECO:0000256" key="2">
    <source>
        <dbReference type="ARBA" id="ARBA00007783"/>
    </source>
</evidence>
<keyword evidence="7 8" id="KW-0472">Membrane</keyword>
<name>A0ABM9T344_THIA3</name>
<dbReference type="PANTHER" id="PTHR30294">
    <property type="entry name" value="MEMBRANE COMPONENT OF ABC TRANSPORTER YHHJ-RELATED"/>
    <property type="match status" value="1"/>
</dbReference>
<comment type="caution">
    <text evidence="10">The sequence shown here is derived from an EMBL/GenBank/DDBJ whole genome shotgun (WGS) entry which is preliminary data.</text>
</comment>
<dbReference type="InterPro" id="IPR013525">
    <property type="entry name" value="ABC2_TM"/>
</dbReference>
<feature type="transmembrane region" description="Helical" evidence="8">
    <location>
        <begin position="236"/>
        <end position="263"/>
    </location>
</feature>
<evidence type="ECO:0000256" key="8">
    <source>
        <dbReference type="SAM" id="Phobius"/>
    </source>
</evidence>
<accession>A0ABM9T344</accession>
<comment type="subcellular location">
    <subcellularLocation>
        <location evidence="1">Cell membrane</location>
        <topology evidence="1">Multi-pass membrane protein</topology>
    </subcellularLocation>
</comment>
<sequence length="387" mass="42644">MHSTNVWTEAMFERLRAMLMKEFLQIRRDRWAMFRLIVPMIIQMLVFGYAATFTVHHVATVVLDLDQSQASRSLISHFVASGRFDVVEAARSRAEVTHAIDNDVAVLAIVVHAGFQQDLQNGKGAPLQVIVDGTNSNTALIALGYISQIVAQFSSDEASRLMPPHASLAAPQTGISLQLQPWFNPGLEDRWFFIPGVIGSLTLLQVVSLTAFAIVREREVGTLEQIMVSPIRSVEFILGKTVPFFLIGLGDILLVSAIGILWFKVPFIGDPLVMLAGSMLFLLAAVGMGLLLSTFSKTQQQAFALNFFFVNPFFILSGFAFPIAAMPQVLQWFTLINPLRYFLVVIRAVFLKGVGFVVLWPDLTALAALAAVMLAVSVLRFRSSLDA</sequence>
<keyword evidence="3" id="KW-0813">Transport</keyword>
<dbReference type="Pfam" id="PF12698">
    <property type="entry name" value="ABC2_membrane_3"/>
    <property type="match status" value="1"/>
</dbReference>
<dbReference type="Gene3D" id="3.40.1710.10">
    <property type="entry name" value="abc type-2 transporter like domain"/>
    <property type="match status" value="1"/>
</dbReference>
<feature type="transmembrane region" description="Helical" evidence="8">
    <location>
        <begin position="275"/>
        <end position="295"/>
    </location>
</feature>
<keyword evidence="6 8" id="KW-1133">Transmembrane helix</keyword>
<feature type="transmembrane region" description="Helical" evidence="8">
    <location>
        <begin position="36"/>
        <end position="59"/>
    </location>
</feature>
<proteinExistence type="inferred from homology"/>
<evidence type="ECO:0000313" key="11">
    <source>
        <dbReference type="Proteomes" id="UP000078599"/>
    </source>
</evidence>
<feature type="transmembrane region" description="Helical" evidence="8">
    <location>
        <begin position="191"/>
        <end position="215"/>
    </location>
</feature>
<comment type="similarity">
    <text evidence="2">Belongs to the ABC-2 integral membrane protein family.</text>
</comment>
<evidence type="ECO:0000256" key="7">
    <source>
        <dbReference type="ARBA" id="ARBA00023136"/>
    </source>
</evidence>